<evidence type="ECO:0000259" key="3">
    <source>
        <dbReference type="Pfam" id="PF13476"/>
    </source>
</evidence>
<dbReference type="Pfam" id="PF13558">
    <property type="entry name" value="SbcC_Walker_B"/>
    <property type="match status" value="1"/>
</dbReference>
<dbReference type="OrthoDB" id="9795626at2"/>
<feature type="region of interest" description="Disordered" evidence="2">
    <location>
        <begin position="833"/>
        <end position="872"/>
    </location>
</feature>
<dbReference type="STRING" id="1316936.K678_05868"/>
<feature type="compositionally biased region" description="Basic and acidic residues" evidence="2">
    <location>
        <begin position="739"/>
        <end position="759"/>
    </location>
</feature>
<dbReference type="Proteomes" id="UP000015350">
    <property type="component" value="Unassembled WGS sequence"/>
</dbReference>
<gene>
    <name evidence="4" type="ORF">K678_05868</name>
</gene>
<evidence type="ECO:0000256" key="2">
    <source>
        <dbReference type="SAM" id="MobiDB-lite"/>
    </source>
</evidence>
<dbReference type="PATRIC" id="fig|1316936.3.peg.1175"/>
<evidence type="ECO:0000256" key="1">
    <source>
        <dbReference type="SAM" id="Coils"/>
    </source>
</evidence>
<feature type="region of interest" description="Disordered" evidence="2">
    <location>
        <begin position="739"/>
        <end position="785"/>
    </location>
</feature>
<dbReference type="RefSeq" id="WP_021131529.1">
    <property type="nucleotide sequence ID" value="NZ_AQPH01000015.1"/>
</dbReference>
<dbReference type="EMBL" id="AQPH01000015">
    <property type="protein sequence ID" value="EPY02383.1"/>
    <property type="molecule type" value="Genomic_DNA"/>
</dbReference>
<evidence type="ECO:0000313" key="4">
    <source>
        <dbReference type="EMBL" id="EPY02383.1"/>
    </source>
</evidence>
<dbReference type="Pfam" id="PF13476">
    <property type="entry name" value="AAA_23"/>
    <property type="match status" value="1"/>
</dbReference>
<dbReference type="Gene3D" id="3.40.50.300">
    <property type="entry name" value="P-loop containing nucleotide triphosphate hydrolases"/>
    <property type="match status" value="2"/>
</dbReference>
<dbReference type="SUPFAM" id="SSF52540">
    <property type="entry name" value="P-loop containing nucleoside triphosphate hydrolases"/>
    <property type="match status" value="1"/>
</dbReference>
<comment type="caution">
    <text evidence="4">The sequence shown here is derived from an EMBL/GenBank/DDBJ whole genome shotgun (WGS) entry which is preliminary data.</text>
</comment>
<feature type="compositionally biased region" description="Basic and acidic residues" evidence="2">
    <location>
        <begin position="854"/>
        <end position="872"/>
    </location>
</feature>
<feature type="compositionally biased region" description="Basic and acidic residues" evidence="2">
    <location>
        <begin position="775"/>
        <end position="785"/>
    </location>
</feature>
<dbReference type="InterPro" id="IPR027417">
    <property type="entry name" value="P-loop_NTPase"/>
</dbReference>
<dbReference type="PANTHER" id="PTHR32114">
    <property type="entry name" value="ABC TRANSPORTER ABCH.3"/>
    <property type="match status" value="1"/>
</dbReference>
<organism evidence="4 5">
    <name type="scientific">Magnetospirillum fulvum MGU-K5</name>
    <dbReference type="NCBI Taxonomy" id="1316936"/>
    <lineage>
        <taxon>Bacteria</taxon>
        <taxon>Pseudomonadati</taxon>
        <taxon>Pseudomonadota</taxon>
        <taxon>Alphaproteobacteria</taxon>
        <taxon>Rhodospirillales</taxon>
        <taxon>Rhodospirillaceae</taxon>
        <taxon>Magnetospirillum</taxon>
    </lineage>
</organism>
<protein>
    <submittedName>
        <fullName evidence="4">SMC domain-containing protein</fullName>
    </submittedName>
</protein>
<dbReference type="InterPro" id="IPR038729">
    <property type="entry name" value="Rad50/SbcC_AAA"/>
</dbReference>
<dbReference type="GO" id="GO:0016887">
    <property type="term" value="F:ATP hydrolysis activity"/>
    <property type="evidence" value="ECO:0007669"/>
    <property type="project" value="InterPro"/>
</dbReference>
<dbReference type="GO" id="GO:0006302">
    <property type="term" value="P:double-strand break repair"/>
    <property type="evidence" value="ECO:0007669"/>
    <property type="project" value="InterPro"/>
</dbReference>
<feature type="compositionally biased region" description="Basic and acidic residues" evidence="2">
    <location>
        <begin position="837"/>
        <end position="846"/>
    </location>
</feature>
<dbReference type="AlphaFoldDB" id="S9SE86"/>
<sequence>MRILALRGRNLASLAGEFEIDFEAAPLAGTGLFAITGPTGAGKSTLLDALCLALYDRLPRLEQASKTEVGGESERLSGTDVRLILRHGTANGFAEVDFQGHDGRRYRARWEVRRARNRVGERLQAQAMSLTDLADNSQLGHTKTEVLKEIRDRVGLDFDQFRRSVLLAQNEFDAFLRARPAERAELLELMTGTAIYGALSVAAFERGRREKAILDALDDELRRVNVLDDESRAVIEADSAAAEAERLALEAEIEHLTAEAQWHRTARVLVEQVTAAEAGIAEAKTALADAEPERVRLAEIRRALTARPQVAEADRLTAEAARLEAEETTARQEAKARQATCTQAQEARDTARLAADQADAAFKAAGPLLDHAAALDTRLAEGRTRLEQARIAQTEAEAEAGRTAALRAEAEQTHKASLEKISRLEQWLEANQARKPLVEQLDRWLDAIAAHGTAAAQARDAANSDRQAAAALEAIAAETSQIDAADATQRTQLAKLDEEIATLDSTLATLDPAALEQQREILDAQEAALARLLDTAAQAAAITARAAEIAARRTAATARRDQTDQETAAVETRQTIVAASLSEAKAALVLAEAAEGEQALVLRQTLVADEPCPVCGSRQHPLEAIASALTGLLANHRQRVAQIEAERDDLLRRGGEAAASRRAAAEALTQAERDETTLARDRDAVMTRWSADAAACPLPLPPDPFAVTDHAPLETMRQQTQDERGSIGERLRTYRQAELDRRTRSETRDRLRRDVEQRAATRTGLAARHATATAERSRASAEAGRARADQARLAASLAVPLAVLPDAERRLDGDPADLIAACRKLAETWGKTTQTLEEERGHERRLAAQADSARSAEDNARHNAARAAERTREEQAALDLLAGERATVFEGRATAEIRDGFEAARKAAVARHQAAQDSWAAADRDRAIALERVRALGVSRTQTADALAAALAAREAKLAEIALDLAAVRAAMELGEAWAESEERRQAALLQAVASAEAVWGERLRLRREHEASGQPERSAEALDLLLPERAAARDALRERLSGLRQRLADDDRNRDAAQGTRERIATQRQSFDLWKGIADLIGAADGKKFRLFAQGLTLDRLLGLANAHLADLTPRYLLQRAPGGDLDLQVIDRDMADEIRGVANLSGGERFLVSLALALGLASMTGRRTLAESLFIDEGFGALDAASLDLALSALESLHASGRKVGVISHVQPMIDRIGIQVRVTKQGGGRSLIETRSSWKKADSPELIGCGASADASIEAPSPSTSPIWV</sequence>
<feature type="coiled-coil region" evidence="1">
    <location>
        <begin position="626"/>
        <end position="653"/>
    </location>
</feature>
<dbReference type="eggNOG" id="COG0419">
    <property type="taxonomic scope" value="Bacteria"/>
</dbReference>
<dbReference type="PANTHER" id="PTHR32114:SF2">
    <property type="entry name" value="ABC TRANSPORTER ABCH.3"/>
    <property type="match status" value="1"/>
</dbReference>
<name>S9SE86_MAGFU</name>
<proteinExistence type="predicted"/>
<keyword evidence="1" id="KW-0175">Coiled coil</keyword>
<evidence type="ECO:0000313" key="5">
    <source>
        <dbReference type="Proteomes" id="UP000015350"/>
    </source>
</evidence>
<feature type="compositionally biased region" description="Low complexity" evidence="2">
    <location>
        <begin position="760"/>
        <end position="774"/>
    </location>
</feature>
<reference evidence="4 5" key="1">
    <citation type="submission" date="2013-04" db="EMBL/GenBank/DDBJ databases">
        <authorList>
            <person name="Kuznetsov B."/>
            <person name="Ivanovsky R."/>
        </authorList>
    </citation>
    <scope>NUCLEOTIDE SEQUENCE [LARGE SCALE GENOMIC DNA]</scope>
    <source>
        <strain evidence="4 5">MGU-K5</strain>
    </source>
</reference>
<feature type="domain" description="Rad50/SbcC-type AAA" evidence="3">
    <location>
        <begin position="6"/>
        <end position="258"/>
    </location>
</feature>
<accession>S9SE86</accession>